<dbReference type="KEGG" id="ido:I598_2154"/>
<dbReference type="NCBIfam" id="TIGR00830">
    <property type="entry name" value="PTBA"/>
    <property type="match status" value="1"/>
</dbReference>
<dbReference type="Proteomes" id="UP000076794">
    <property type="component" value="Chromosome"/>
</dbReference>
<protein>
    <submittedName>
        <fullName evidence="8">Glucose-specific phosphotransferase enzyme IIA component</fullName>
        <ecNumber evidence="8">2.7.1.-</ecNumber>
    </submittedName>
</protein>
<dbReference type="GO" id="GO:0016301">
    <property type="term" value="F:kinase activity"/>
    <property type="evidence" value="ECO:0007669"/>
    <property type="project" value="UniProtKB-KW"/>
</dbReference>
<dbReference type="EC" id="2.7.1.-" evidence="8"/>
<evidence type="ECO:0000256" key="1">
    <source>
        <dbReference type="ARBA" id="ARBA00004496"/>
    </source>
</evidence>
<feature type="domain" description="PTS EIIA type-1" evidence="7">
    <location>
        <begin position="21"/>
        <end position="122"/>
    </location>
</feature>
<keyword evidence="2" id="KW-0813">Transport</keyword>
<evidence type="ECO:0000259" key="7">
    <source>
        <dbReference type="PROSITE" id="PS51093"/>
    </source>
</evidence>
<accession>A0A161I2B1</accession>
<keyword evidence="6" id="KW-0418">Kinase</keyword>
<evidence type="ECO:0000256" key="4">
    <source>
        <dbReference type="ARBA" id="ARBA00022679"/>
    </source>
</evidence>
<evidence type="ECO:0000256" key="3">
    <source>
        <dbReference type="ARBA" id="ARBA00022597"/>
    </source>
</evidence>
<keyword evidence="9" id="KW-1185">Reference proteome</keyword>
<keyword evidence="4 8" id="KW-0808">Transferase</keyword>
<evidence type="ECO:0000256" key="2">
    <source>
        <dbReference type="ARBA" id="ARBA00022448"/>
    </source>
</evidence>
<dbReference type="PANTHER" id="PTHR45008:SF1">
    <property type="entry name" value="PTS SYSTEM GLUCOSE-SPECIFIC EIIA COMPONENT"/>
    <property type="match status" value="1"/>
</dbReference>
<dbReference type="AlphaFoldDB" id="A0A161I2B1"/>
<dbReference type="Gene3D" id="2.70.70.10">
    <property type="entry name" value="Glucose Permease (Domain IIA)"/>
    <property type="match status" value="1"/>
</dbReference>
<dbReference type="SUPFAM" id="SSF51261">
    <property type="entry name" value="Duplicated hybrid motif"/>
    <property type="match status" value="1"/>
</dbReference>
<dbReference type="RefSeq" id="WP_068202940.1">
    <property type="nucleotide sequence ID" value="NZ_CP014209.1"/>
</dbReference>
<keyword evidence="3" id="KW-0762">Sugar transport</keyword>
<dbReference type="InterPro" id="IPR001127">
    <property type="entry name" value="PTS_EIIA_1_perm"/>
</dbReference>
<dbReference type="PROSITE" id="PS51093">
    <property type="entry name" value="PTS_EIIA_TYPE_1"/>
    <property type="match status" value="1"/>
</dbReference>
<comment type="subcellular location">
    <subcellularLocation>
        <location evidence="1">Cytoplasm</location>
    </subcellularLocation>
</comment>
<dbReference type="GO" id="GO:0005737">
    <property type="term" value="C:cytoplasm"/>
    <property type="evidence" value="ECO:0007669"/>
    <property type="project" value="UniProtKB-SubCell"/>
</dbReference>
<organism evidence="8 9">
    <name type="scientific">Isoptericola dokdonensis DS-3</name>
    <dbReference type="NCBI Taxonomy" id="1300344"/>
    <lineage>
        <taxon>Bacteria</taxon>
        <taxon>Bacillati</taxon>
        <taxon>Actinomycetota</taxon>
        <taxon>Actinomycetes</taxon>
        <taxon>Micrococcales</taxon>
        <taxon>Promicromonosporaceae</taxon>
        <taxon>Isoptericola</taxon>
    </lineage>
</organism>
<dbReference type="InterPro" id="IPR050890">
    <property type="entry name" value="PTS_EIIA_component"/>
</dbReference>
<reference evidence="8 9" key="1">
    <citation type="submission" date="2016-01" db="EMBL/GenBank/DDBJ databases">
        <title>Complete genome sequence of a soil Actinobacterium, Isoptericola dokdonensis DS-3.</title>
        <authorList>
            <person name="Kwon S.-K."/>
            <person name="Kim J.F."/>
        </authorList>
    </citation>
    <scope>NUCLEOTIDE SEQUENCE [LARGE SCALE GENOMIC DNA]</scope>
    <source>
        <strain evidence="8 9">DS-3</strain>
    </source>
</reference>
<dbReference type="EMBL" id="CP014209">
    <property type="protein sequence ID" value="ANC31695.1"/>
    <property type="molecule type" value="Genomic_DNA"/>
</dbReference>
<dbReference type="STRING" id="1300344.I598_2154"/>
<dbReference type="Pfam" id="PF00358">
    <property type="entry name" value="PTS_EIIA_1"/>
    <property type="match status" value="1"/>
</dbReference>
<evidence type="ECO:0000256" key="5">
    <source>
        <dbReference type="ARBA" id="ARBA00022683"/>
    </source>
</evidence>
<evidence type="ECO:0000313" key="8">
    <source>
        <dbReference type="EMBL" id="ANC31695.1"/>
    </source>
</evidence>
<keyword evidence="5" id="KW-0598">Phosphotransferase system</keyword>
<dbReference type="InterPro" id="IPR011055">
    <property type="entry name" value="Dup_hybrid_motif"/>
</dbReference>
<sequence length="148" mass="14569">MPLTVLSPVAGTVVAVTDVPDPVFAEQMVGPGVGVEPADGVVVAPVDGRVVSLHPHAFVVQAADGAVLVHLGIDTVQLGGAGFDVRTTVGDDVTAGQPLVAWDPPAVRAGGRATVCPVVVLEADPAALVVLAAPGSVVAPGDPLLRVG</sequence>
<dbReference type="OrthoDB" id="9797715at2"/>
<proteinExistence type="predicted"/>
<dbReference type="PANTHER" id="PTHR45008">
    <property type="entry name" value="PTS SYSTEM GLUCOSE-SPECIFIC EIIA COMPONENT"/>
    <property type="match status" value="1"/>
</dbReference>
<dbReference type="PATRIC" id="fig|1300344.3.peg.2163"/>
<name>A0A161I2B1_9MICO</name>
<evidence type="ECO:0000256" key="6">
    <source>
        <dbReference type="ARBA" id="ARBA00022777"/>
    </source>
</evidence>
<gene>
    <name evidence="8" type="primary">crr</name>
    <name evidence="8" type="ORF">I598_2154</name>
</gene>
<dbReference type="GO" id="GO:0009401">
    <property type="term" value="P:phosphoenolpyruvate-dependent sugar phosphotransferase system"/>
    <property type="evidence" value="ECO:0007669"/>
    <property type="project" value="UniProtKB-KW"/>
</dbReference>
<evidence type="ECO:0000313" key="9">
    <source>
        <dbReference type="Proteomes" id="UP000076794"/>
    </source>
</evidence>